<organism evidence="13 14">
    <name type="scientific">Potamilus streckersoni</name>
    <dbReference type="NCBI Taxonomy" id="2493646"/>
    <lineage>
        <taxon>Eukaryota</taxon>
        <taxon>Metazoa</taxon>
        <taxon>Spiralia</taxon>
        <taxon>Lophotrochozoa</taxon>
        <taxon>Mollusca</taxon>
        <taxon>Bivalvia</taxon>
        <taxon>Autobranchia</taxon>
        <taxon>Heteroconchia</taxon>
        <taxon>Palaeoheterodonta</taxon>
        <taxon>Unionida</taxon>
        <taxon>Unionoidea</taxon>
        <taxon>Unionidae</taxon>
        <taxon>Ambleminae</taxon>
        <taxon>Lampsilini</taxon>
        <taxon>Potamilus</taxon>
    </lineage>
</organism>
<comment type="catalytic activity">
    <reaction evidence="11">
        <text>adenosine(37) in tRNA(Ala) + H2O + H(+) = inosine(37) in tRNA(Ala) + NH4(+)</text>
        <dbReference type="Rhea" id="RHEA:50968"/>
        <dbReference type="Rhea" id="RHEA-COMP:12855"/>
        <dbReference type="Rhea" id="RHEA-COMP:12856"/>
        <dbReference type="ChEBI" id="CHEBI:15377"/>
        <dbReference type="ChEBI" id="CHEBI:15378"/>
        <dbReference type="ChEBI" id="CHEBI:28938"/>
        <dbReference type="ChEBI" id="CHEBI:74411"/>
        <dbReference type="ChEBI" id="CHEBI:82852"/>
        <dbReference type="EC" id="3.5.4.34"/>
    </reaction>
</comment>
<comment type="function">
    <text evidence="6">Specifically deaminates adenosine-37 to inosine in tRNA-Ala.</text>
</comment>
<dbReference type="GO" id="GO:0003723">
    <property type="term" value="F:RNA binding"/>
    <property type="evidence" value="ECO:0007669"/>
    <property type="project" value="InterPro"/>
</dbReference>
<gene>
    <name evidence="13" type="ORF">CHS0354_022717</name>
</gene>
<reference evidence="13" key="3">
    <citation type="submission" date="2023-05" db="EMBL/GenBank/DDBJ databases">
        <authorList>
            <person name="Smith C.H."/>
        </authorList>
    </citation>
    <scope>NUCLEOTIDE SEQUENCE</scope>
    <source>
        <strain evidence="13">CHS0354</strain>
        <tissue evidence="13">Mantle</tissue>
    </source>
</reference>
<evidence type="ECO:0000256" key="3">
    <source>
        <dbReference type="ARBA" id="ARBA00022801"/>
    </source>
</evidence>
<dbReference type="Pfam" id="PF02137">
    <property type="entry name" value="A_deamin"/>
    <property type="match status" value="1"/>
</dbReference>
<comment type="cofactor">
    <cofactor evidence="5">
        <name>1D-myo-inositol hexakisphosphate</name>
        <dbReference type="ChEBI" id="CHEBI:58130"/>
    </cofactor>
</comment>
<dbReference type="InterPro" id="IPR002466">
    <property type="entry name" value="A_deamin"/>
</dbReference>
<evidence type="ECO:0000256" key="5">
    <source>
        <dbReference type="ARBA" id="ARBA00037026"/>
    </source>
</evidence>
<evidence type="ECO:0000256" key="1">
    <source>
        <dbReference type="ARBA" id="ARBA00022694"/>
    </source>
</evidence>
<reference evidence="13" key="1">
    <citation type="journal article" date="2021" name="Genome Biol. Evol.">
        <title>A High-Quality Reference Genome for a Parasitic Bivalve with Doubly Uniparental Inheritance (Bivalvia: Unionida).</title>
        <authorList>
            <person name="Smith C.H."/>
        </authorList>
    </citation>
    <scope>NUCLEOTIDE SEQUENCE</scope>
    <source>
        <strain evidence="13">CHS0354</strain>
    </source>
</reference>
<evidence type="ECO:0000256" key="8">
    <source>
        <dbReference type="ARBA" id="ARBA00038940"/>
    </source>
</evidence>
<feature type="domain" description="A to I editase" evidence="12">
    <location>
        <begin position="57"/>
        <end position="644"/>
    </location>
</feature>
<evidence type="ECO:0000256" key="6">
    <source>
        <dbReference type="ARBA" id="ARBA00037784"/>
    </source>
</evidence>
<dbReference type="Proteomes" id="UP001195483">
    <property type="component" value="Unassembled WGS sequence"/>
</dbReference>
<evidence type="ECO:0000256" key="4">
    <source>
        <dbReference type="ARBA" id="ARBA00022833"/>
    </source>
</evidence>
<protein>
    <recommendedName>
        <fullName evidence="9">tRNA-specific adenosine deaminase 1</fullName>
        <ecNumber evidence="8">3.5.4.34</ecNumber>
    </recommendedName>
    <alternativeName>
        <fullName evidence="10">tRNA-specific adenosine-37 deaminase</fullName>
    </alternativeName>
</protein>
<comment type="caution">
    <text evidence="13">The sequence shown here is derived from an EMBL/GenBank/DDBJ whole genome shotgun (WGS) entry which is preliminary data.</text>
</comment>
<evidence type="ECO:0000313" key="14">
    <source>
        <dbReference type="Proteomes" id="UP001195483"/>
    </source>
</evidence>
<comment type="similarity">
    <text evidence="7">Belongs to the ADAT1 family.</text>
</comment>
<dbReference type="EC" id="3.5.4.34" evidence="8"/>
<evidence type="ECO:0000313" key="13">
    <source>
        <dbReference type="EMBL" id="KAK3579180.1"/>
    </source>
</evidence>
<proteinExistence type="inferred from homology"/>
<dbReference type="PANTHER" id="PTHR46516:SF1">
    <property type="entry name" value="TRNA-SPECIFIC ADENOSINE DEAMINASE 1"/>
    <property type="match status" value="1"/>
</dbReference>
<keyword evidence="3" id="KW-0378">Hydrolase</keyword>
<keyword evidence="1" id="KW-0819">tRNA processing</keyword>
<evidence type="ECO:0000256" key="10">
    <source>
        <dbReference type="ARBA" id="ARBA00041760"/>
    </source>
</evidence>
<evidence type="ECO:0000259" key="12">
    <source>
        <dbReference type="PROSITE" id="PS50141"/>
    </source>
</evidence>
<dbReference type="PANTHER" id="PTHR46516">
    <property type="entry name" value="TRNA-SPECIFIC ADENOSINE DEAMINASE 1"/>
    <property type="match status" value="1"/>
</dbReference>
<keyword evidence="2" id="KW-0479">Metal-binding</keyword>
<dbReference type="EMBL" id="JAEAOA010001383">
    <property type="protein sequence ID" value="KAK3579180.1"/>
    <property type="molecule type" value="Genomic_DNA"/>
</dbReference>
<sequence>MWKSDPCFPDKVARACFLQYDRLPKKGKPQKGREWTLLAGVVISYPMGNEYHMQVVSLGTGSKCIGRSKMSKTGEVLNDSHAEVLARRGLLCYLYQELLAAYRGEESPILEHGKKEGDVRCSVKDGVQFHFFTSQTPCGDASIFPKNLEDGNQIEDFGHCVMKSCWQESEGALKSKRCPDSQKSEDTGSFGTFSQLQSNVRGRKYKCQIHGSDNIIFSENSKCCHNGDKSKVLQYEDHVEKSPFKKRKLEINQHLASSTTLLKSDTCLEVSAIDTIYKDVSSDHSCLSSSSEETRVTNWYDVGTHKTADFQLEDSEKGDNSVMNCKNGVVAATERSCIGSECSDKTHIQNLFAQMDKVQNCSDLKPMSTNPVSNSLKTGATGTVQISNCLTGAGQGGVDIYRTGAKCVPGGKQDPFGDGQNYHTIGAFRIKPGRGERTLSMSCSDKLARWNVVGCQGALLSHFLTSPVYFVSITVGGYPYSEEALMRAVIERSEGVTELPLGYSMQKPELYQSKLVFQDGRRDVENKQGSMKIVPCSAALCWYADKQHLPPDVTVNGRQQGVTAKNVDKPESRSKVCSQELFRRFHTLLQTASSSKMMPSTLRNKSLKTYQDFKMAAVDYQVAWKHLRGKFGTWMQKPEYLTGFLYQ</sequence>
<dbReference type="GO" id="GO:0008033">
    <property type="term" value="P:tRNA processing"/>
    <property type="evidence" value="ECO:0007669"/>
    <property type="project" value="UniProtKB-KW"/>
</dbReference>
<keyword evidence="14" id="KW-1185">Reference proteome</keyword>
<keyword evidence="4" id="KW-0862">Zinc</keyword>
<dbReference type="SMART" id="SM00552">
    <property type="entry name" value="ADEAMc"/>
    <property type="match status" value="1"/>
</dbReference>
<reference evidence="13" key="2">
    <citation type="journal article" date="2021" name="Genome Biol. Evol.">
        <title>Developing a high-quality reference genome for a parasitic bivalve with doubly uniparental inheritance (Bivalvia: Unionida).</title>
        <authorList>
            <person name="Smith C.H."/>
        </authorList>
    </citation>
    <scope>NUCLEOTIDE SEQUENCE</scope>
    <source>
        <strain evidence="13">CHS0354</strain>
        <tissue evidence="13">Mantle</tissue>
    </source>
</reference>
<evidence type="ECO:0000256" key="2">
    <source>
        <dbReference type="ARBA" id="ARBA00022723"/>
    </source>
</evidence>
<dbReference type="GO" id="GO:0043829">
    <property type="term" value="F:tRNA-specific adenosine-37 deaminase activity"/>
    <property type="evidence" value="ECO:0007669"/>
    <property type="project" value="UniProtKB-EC"/>
</dbReference>
<evidence type="ECO:0000256" key="11">
    <source>
        <dbReference type="ARBA" id="ARBA00047635"/>
    </source>
</evidence>
<accession>A0AAE0VJM8</accession>
<evidence type="ECO:0000256" key="9">
    <source>
        <dbReference type="ARBA" id="ARBA00040502"/>
    </source>
</evidence>
<name>A0AAE0VJM8_9BIVA</name>
<dbReference type="PROSITE" id="PS50141">
    <property type="entry name" value="A_DEAMIN_EDITASE"/>
    <property type="match status" value="1"/>
</dbReference>
<dbReference type="AlphaFoldDB" id="A0AAE0VJM8"/>
<dbReference type="GO" id="GO:0046872">
    <property type="term" value="F:metal ion binding"/>
    <property type="evidence" value="ECO:0007669"/>
    <property type="project" value="UniProtKB-KW"/>
</dbReference>
<evidence type="ECO:0000256" key="7">
    <source>
        <dbReference type="ARBA" id="ARBA00038326"/>
    </source>
</evidence>